<dbReference type="SUPFAM" id="SSF58104">
    <property type="entry name" value="Methyl-accepting chemotaxis protein (MCP) signaling domain"/>
    <property type="match status" value="1"/>
</dbReference>
<dbReference type="InterPro" id="IPR051310">
    <property type="entry name" value="MCP_chemotaxis"/>
</dbReference>
<keyword evidence="3" id="KW-0807">Transducer</keyword>
<feature type="region of interest" description="Disordered" evidence="4">
    <location>
        <begin position="1"/>
        <end position="21"/>
    </location>
</feature>
<dbReference type="EMBL" id="CP084930">
    <property type="protein sequence ID" value="USI74561.1"/>
    <property type="molecule type" value="Genomic_DNA"/>
</dbReference>
<dbReference type="PANTHER" id="PTHR43531:SF11">
    <property type="entry name" value="METHYL-ACCEPTING CHEMOTAXIS PROTEIN 3"/>
    <property type="match status" value="1"/>
</dbReference>
<dbReference type="PROSITE" id="PS50111">
    <property type="entry name" value="CHEMOTAXIS_TRANSDUC_2"/>
    <property type="match status" value="1"/>
</dbReference>
<evidence type="ECO:0000256" key="4">
    <source>
        <dbReference type="SAM" id="MobiDB-lite"/>
    </source>
</evidence>
<organism evidence="6 7">
    <name type="scientific">Sphingomonas morindae</name>
    <dbReference type="NCBI Taxonomy" id="1541170"/>
    <lineage>
        <taxon>Bacteria</taxon>
        <taxon>Pseudomonadati</taxon>
        <taxon>Pseudomonadota</taxon>
        <taxon>Alphaproteobacteria</taxon>
        <taxon>Sphingomonadales</taxon>
        <taxon>Sphingomonadaceae</taxon>
        <taxon>Sphingomonas</taxon>
    </lineage>
</organism>
<feature type="domain" description="Methyl-accepting transducer" evidence="5">
    <location>
        <begin position="1"/>
        <end position="188"/>
    </location>
</feature>
<evidence type="ECO:0000259" key="5">
    <source>
        <dbReference type="PROSITE" id="PS50111"/>
    </source>
</evidence>
<keyword evidence="7" id="KW-1185">Reference proteome</keyword>
<protein>
    <submittedName>
        <fullName evidence="6">Methyl-accepting chemotaxis protein</fullName>
    </submittedName>
</protein>
<sequence length="265" mass="26875">MVQETARSASEVRTAIGETHREATDGGAVVSEAIAAMGAIEKSAQEIKQIIDLIDGIAFQTNLLALNAGVEAARAGDAGRGFAVVASEVRALAQRSTSAAKDIKDLITKSAEQVGSGVQLVGQTGTVLQKIVSRVGAVRSLVASISDSAETQATNLGEVNRAVGEMDKMTQQNAAMVEESTAAARSLAAEADELATLVSRFRTDSVRTATAGGAVTSLTTARAARRAPPVAAAAAATLRRPVLATSASALAAAAPSGGGDDWTEF</sequence>
<dbReference type="Pfam" id="PF00015">
    <property type="entry name" value="MCPsignal"/>
    <property type="match status" value="1"/>
</dbReference>
<evidence type="ECO:0000256" key="3">
    <source>
        <dbReference type="PROSITE-ProRule" id="PRU00284"/>
    </source>
</evidence>
<dbReference type="PRINTS" id="PR00260">
    <property type="entry name" value="CHEMTRNSDUCR"/>
</dbReference>
<gene>
    <name evidence="6" type="ORF">LHA26_11605</name>
</gene>
<evidence type="ECO:0000313" key="6">
    <source>
        <dbReference type="EMBL" id="USI74561.1"/>
    </source>
</evidence>
<dbReference type="PANTHER" id="PTHR43531">
    <property type="entry name" value="PROTEIN ICFG"/>
    <property type="match status" value="1"/>
</dbReference>
<reference evidence="6" key="1">
    <citation type="journal article" date="2022" name="Toxins">
        <title>Genomic Analysis of Sphingopyxis sp. USTB-05 for Biodegrading Cyanobacterial Hepatotoxins.</title>
        <authorList>
            <person name="Liu C."/>
            <person name="Xu Q."/>
            <person name="Zhao Z."/>
            <person name="Zhang H."/>
            <person name="Liu X."/>
            <person name="Yin C."/>
            <person name="Liu Y."/>
            <person name="Yan H."/>
        </authorList>
    </citation>
    <scope>NUCLEOTIDE SEQUENCE</scope>
    <source>
        <strain evidence="6">NBD5</strain>
    </source>
</reference>
<proteinExistence type="inferred from homology"/>
<dbReference type="Gene3D" id="1.10.287.950">
    <property type="entry name" value="Methyl-accepting chemotaxis protein"/>
    <property type="match status" value="1"/>
</dbReference>
<evidence type="ECO:0000313" key="7">
    <source>
        <dbReference type="Proteomes" id="UP001056937"/>
    </source>
</evidence>
<comment type="similarity">
    <text evidence="2">Belongs to the methyl-accepting chemotaxis (MCP) protein family.</text>
</comment>
<dbReference type="InterPro" id="IPR004090">
    <property type="entry name" value="Chemotax_Me-accpt_rcpt"/>
</dbReference>
<dbReference type="InterPro" id="IPR004089">
    <property type="entry name" value="MCPsignal_dom"/>
</dbReference>
<evidence type="ECO:0000256" key="1">
    <source>
        <dbReference type="ARBA" id="ARBA00022500"/>
    </source>
</evidence>
<accession>A0ABY4XCU4</accession>
<dbReference type="Proteomes" id="UP001056937">
    <property type="component" value="Chromosome 1"/>
</dbReference>
<name>A0ABY4XCU4_9SPHN</name>
<evidence type="ECO:0000256" key="2">
    <source>
        <dbReference type="ARBA" id="ARBA00029447"/>
    </source>
</evidence>
<keyword evidence="1" id="KW-0145">Chemotaxis</keyword>
<dbReference type="SMART" id="SM00283">
    <property type="entry name" value="MA"/>
    <property type="match status" value="1"/>
</dbReference>